<comment type="similarity">
    <text evidence="4 11">Belongs to the glycosyl hydrolase 10 (cellulase F) family.</text>
</comment>
<evidence type="ECO:0000256" key="11">
    <source>
        <dbReference type="RuleBase" id="RU361174"/>
    </source>
</evidence>
<keyword evidence="14" id="KW-1185">Reference proteome</keyword>
<dbReference type="InterPro" id="IPR017853">
    <property type="entry name" value="GH"/>
</dbReference>
<feature type="domain" description="GH10" evidence="12">
    <location>
        <begin position="59"/>
        <end position="377"/>
    </location>
</feature>
<dbReference type="PRINTS" id="PR00134">
    <property type="entry name" value="GLHYDRLASE10"/>
</dbReference>
<evidence type="ECO:0000256" key="6">
    <source>
        <dbReference type="ARBA" id="ARBA00022651"/>
    </source>
</evidence>
<dbReference type="EMBL" id="JAUKTV010000012">
    <property type="protein sequence ID" value="KAK0721219.1"/>
    <property type="molecule type" value="Genomic_DNA"/>
</dbReference>
<keyword evidence="8 11" id="KW-0119">Carbohydrate metabolism</keyword>
<comment type="subcellular location">
    <subcellularLocation>
        <location evidence="2">Secreted</location>
    </subcellularLocation>
</comment>
<dbReference type="InterPro" id="IPR044846">
    <property type="entry name" value="GH10"/>
</dbReference>
<keyword evidence="9 11" id="KW-0326">Glycosidase</keyword>
<evidence type="ECO:0000256" key="1">
    <source>
        <dbReference type="ARBA" id="ARBA00000681"/>
    </source>
</evidence>
<dbReference type="AlphaFoldDB" id="A0AA40DYK0"/>
<dbReference type="PROSITE" id="PS51760">
    <property type="entry name" value="GH10_2"/>
    <property type="match status" value="1"/>
</dbReference>
<organism evidence="13 14">
    <name type="scientific">Apiosordaria backusii</name>
    <dbReference type="NCBI Taxonomy" id="314023"/>
    <lineage>
        <taxon>Eukaryota</taxon>
        <taxon>Fungi</taxon>
        <taxon>Dikarya</taxon>
        <taxon>Ascomycota</taxon>
        <taxon>Pezizomycotina</taxon>
        <taxon>Sordariomycetes</taxon>
        <taxon>Sordariomycetidae</taxon>
        <taxon>Sordariales</taxon>
        <taxon>Lasiosphaeriaceae</taxon>
        <taxon>Apiosordaria</taxon>
    </lineage>
</organism>
<evidence type="ECO:0000256" key="5">
    <source>
        <dbReference type="ARBA" id="ARBA00022525"/>
    </source>
</evidence>
<keyword evidence="6" id="KW-0858">Xylan degradation</keyword>
<keyword evidence="7 11" id="KW-0378">Hydrolase</keyword>
<evidence type="ECO:0000313" key="13">
    <source>
        <dbReference type="EMBL" id="KAK0721219.1"/>
    </source>
</evidence>
<gene>
    <name evidence="13" type="ORF">B0T21DRAFT_453609</name>
</gene>
<evidence type="ECO:0000256" key="8">
    <source>
        <dbReference type="ARBA" id="ARBA00023277"/>
    </source>
</evidence>
<dbReference type="InterPro" id="IPR001000">
    <property type="entry name" value="GH10_dom"/>
</dbReference>
<evidence type="ECO:0000256" key="2">
    <source>
        <dbReference type="ARBA" id="ARBA00004613"/>
    </source>
</evidence>
<dbReference type="SMART" id="SM00633">
    <property type="entry name" value="Glyco_10"/>
    <property type="match status" value="1"/>
</dbReference>
<dbReference type="Pfam" id="PF00331">
    <property type="entry name" value="Glyco_hydro_10"/>
    <property type="match status" value="1"/>
</dbReference>
<dbReference type="GO" id="GO:0005576">
    <property type="term" value="C:extracellular region"/>
    <property type="evidence" value="ECO:0007669"/>
    <property type="project" value="UniProtKB-SubCell"/>
</dbReference>
<evidence type="ECO:0000256" key="3">
    <source>
        <dbReference type="ARBA" id="ARBA00004851"/>
    </source>
</evidence>
<dbReference type="Gene3D" id="3.20.20.80">
    <property type="entry name" value="Glycosidases"/>
    <property type="match status" value="1"/>
</dbReference>
<dbReference type="EC" id="3.2.1.8" evidence="11"/>
<proteinExistence type="inferred from homology"/>
<dbReference type="SUPFAM" id="SSF51445">
    <property type="entry name" value="(Trans)glycosidases"/>
    <property type="match status" value="1"/>
</dbReference>
<evidence type="ECO:0000313" key="14">
    <source>
        <dbReference type="Proteomes" id="UP001172159"/>
    </source>
</evidence>
<dbReference type="PANTHER" id="PTHR31490">
    <property type="entry name" value="GLYCOSYL HYDROLASE"/>
    <property type="match status" value="1"/>
</dbReference>
<evidence type="ECO:0000256" key="10">
    <source>
        <dbReference type="ARBA" id="ARBA00023326"/>
    </source>
</evidence>
<evidence type="ECO:0000256" key="4">
    <source>
        <dbReference type="ARBA" id="ARBA00007495"/>
    </source>
</evidence>
<dbReference type="PANTHER" id="PTHR31490:SF35">
    <property type="entry name" value="ENDO-1,4-BETA-XYLANASE"/>
    <property type="match status" value="1"/>
</dbReference>
<evidence type="ECO:0000259" key="12">
    <source>
        <dbReference type="PROSITE" id="PS51760"/>
    </source>
</evidence>
<reference evidence="13" key="1">
    <citation type="submission" date="2023-06" db="EMBL/GenBank/DDBJ databases">
        <title>Genome-scale phylogeny and comparative genomics of the fungal order Sordariales.</title>
        <authorList>
            <consortium name="Lawrence Berkeley National Laboratory"/>
            <person name="Hensen N."/>
            <person name="Bonometti L."/>
            <person name="Westerberg I."/>
            <person name="Brannstrom I.O."/>
            <person name="Guillou S."/>
            <person name="Cros-Aarteil S."/>
            <person name="Calhoun S."/>
            <person name="Haridas S."/>
            <person name="Kuo A."/>
            <person name="Mondo S."/>
            <person name="Pangilinan J."/>
            <person name="Riley R."/>
            <person name="Labutti K."/>
            <person name="Andreopoulos B."/>
            <person name="Lipzen A."/>
            <person name="Chen C."/>
            <person name="Yanf M."/>
            <person name="Daum C."/>
            <person name="Ng V."/>
            <person name="Clum A."/>
            <person name="Steindorff A."/>
            <person name="Ohm R."/>
            <person name="Martin F."/>
            <person name="Silar P."/>
            <person name="Natvig D."/>
            <person name="Lalanne C."/>
            <person name="Gautier V."/>
            <person name="Ament-Velasquez S.L."/>
            <person name="Kruys A."/>
            <person name="Hutchinson M.I."/>
            <person name="Powell A.J."/>
            <person name="Barry K."/>
            <person name="Miller A.N."/>
            <person name="Grigoriev I.V."/>
            <person name="Debuchy R."/>
            <person name="Gladieux P."/>
            <person name="Thoren M.H."/>
            <person name="Johannesson H."/>
        </authorList>
    </citation>
    <scope>NUCLEOTIDE SEQUENCE</scope>
    <source>
        <strain evidence="13">CBS 540.89</strain>
    </source>
</reference>
<accession>A0AA40DYK0</accession>
<protein>
    <recommendedName>
        <fullName evidence="11">Beta-xylanase</fullName>
        <ecNumber evidence="11">3.2.1.8</ecNumber>
    </recommendedName>
</protein>
<comment type="caution">
    <text evidence="13">The sequence shown here is derived from an EMBL/GenBank/DDBJ whole genome shotgun (WGS) entry which is preliminary data.</text>
</comment>
<dbReference type="Proteomes" id="UP001172159">
    <property type="component" value="Unassembled WGS sequence"/>
</dbReference>
<comment type="pathway">
    <text evidence="3">Glycan degradation; xylan degradation.</text>
</comment>
<evidence type="ECO:0000256" key="7">
    <source>
        <dbReference type="ARBA" id="ARBA00022801"/>
    </source>
</evidence>
<sequence>MSTFSNASNLSNGISAIFETQTARMRFFSSVAVALSGLAMASPVPADNDAVELFYRQVQTLNQAMKAAGREYIGTSLTVRNDNQEQNIIRSEFGSITPENAQKWDATEPNRGQFNWGAADQHMNWARQNGKHVRCHTLVWYSQLPGWVSNSRFNNATLIQVMTNHINQVMGRYRGQCNHWDVVNEALNEDGTYRDNVFLRTIGEAYIPIAFRAAAAADPAAKLYYNDYNLEYLGPKVEGAARIVRLCQQYGVRIDGVGYQGHLVTETTPTQSTPTPSEEDLTAALKITADLGVDVAYTEIDIRMRTPSNAQKLQALADAYARVARSCMNVPRCVGMTIWGVSDRYSWVPNTFQGEGDALLWNNNYQKKAAYNSFLQAISAPVNSAKA</sequence>
<comment type="catalytic activity">
    <reaction evidence="1 11">
        <text>Endohydrolysis of (1-&gt;4)-beta-D-xylosidic linkages in xylans.</text>
        <dbReference type="EC" id="3.2.1.8"/>
    </reaction>
</comment>
<name>A0AA40DYK0_9PEZI</name>
<keyword evidence="5" id="KW-0964">Secreted</keyword>
<dbReference type="GO" id="GO:0031176">
    <property type="term" value="F:endo-1,4-beta-xylanase activity"/>
    <property type="evidence" value="ECO:0007669"/>
    <property type="project" value="UniProtKB-EC"/>
</dbReference>
<keyword evidence="10 11" id="KW-0624">Polysaccharide degradation</keyword>
<dbReference type="GO" id="GO:0045493">
    <property type="term" value="P:xylan catabolic process"/>
    <property type="evidence" value="ECO:0007669"/>
    <property type="project" value="UniProtKB-KW"/>
</dbReference>
<evidence type="ECO:0000256" key="9">
    <source>
        <dbReference type="ARBA" id="ARBA00023295"/>
    </source>
</evidence>